<name>A0A4V2JSY9_PROTD</name>
<sequence>MATDWGKIGAIGSLIGGLAAAAALIPTVLVPMLNTPNQAQPAVSTSPAAPAASSGQPAPAASASPARPAVAGDCVSSTGASASCAEPGSLLVTSANPCTSDAAQAALTIDTHLRPLNVEAITIKTMCALRPSALATAAGATAEDIRRAAAGEAIASLASCYATTAGPEVACSQPHVIEFIGRWTAWDGHSPAKTLCDDAARRYTGRTFDEPSQPLKLILPTGSGQYRCAVQAPSPLTKSVWRIGGNPL</sequence>
<feature type="region of interest" description="Disordered" evidence="1">
    <location>
        <begin position="38"/>
        <end position="64"/>
    </location>
</feature>
<dbReference type="AlphaFoldDB" id="A0A4V2JSY9"/>
<reference evidence="2 3" key="1">
    <citation type="submission" date="2019-01" db="EMBL/GenBank/DDBJ databases">
        <title>Lactibacter flavus gen. nov., sp. nov., a novel bacterium of the family Propionibacteriaceae isolated from raw milk and dairy products.</title>
        <authorList>
            <person name="Huptas C."/>
            <person name="Wenning M."/>
            <person name="Breitenwieser F."/>
            <person name="Doll E."/>
            <person name="Von Neubeck M."/>
            <person name="Busse H.-J."/>
            <person name="Scherer S."/>
        </authorList>
    </citation>
    <scope>NUCLEOTIDE SEQUENCE [LARGE SCALE GENOMIC DNA]</scope>
    <source>
        <strain evidence="2 3">DSM 22130</strain>
    </source>
</reference>
<dbReference type="EMBL" id="SDMR01000016">
    <property type="protein sequence ID" value="TBT94211.1"/>
    <property type="molecule type" value="Genomic_DNA"/>
</dbReference>
<feature type="compositionally biased region" description="Low complexity" evidence="1">
    <location>
        <begin position="39"/>
        <end position="64"/>
    </location>
</feature>
<evidence type="ECO:0000313" key="3">
    <source>
        <dbReference type="Proteomes" id="UP000291933"/>
    </source>
</evidence>
<dbReference type="Proteomes" id="UP000291933">
    <property type="component" value="Unassembled WGS sequence"/>
</dbReference>
<gene>
    <name evidence="2" type="ORF">ET996_11660</name>
</gene>
<comment type="caution">
    <text evidence="2">The sequence shown here is derived from an EMBL/GenBank/DDBJ whole genome shotgun (WGS) entry which is preliminary data.</text>
</comment>
<dbReference type="RefSeq" id="WP_131172737.1">
    <property type="nucleotide sequence ID" value="NZ_FXTL01000016.1"/>
</dbReference>
<organism evidence="2 3">
    <name type="scientific">Propioniciclava tarda</name>
    <dbReference type="NCBI Taxonomy" id="433330"/>
    <lineage>
        <taxon>Bacteria</taxon>
        <taxon>Bacillati</taxon>
        <taxon>Actinomycetota</taxon>
        <taxon>Actinomycetes</taxon>
        <taxon>Propionibacteriales</taxon>
        <taxon>Propionibacteriaceae</taxon>
        <taxon>Propioniciclava</taxon>
    </lineage>
</organism>
<evidence type="ECO:0000313" key="2">
    <source>
        <dbReference type="EMBL" id="TBT94211.1"/>
    </source>
</evidence>
<proteinExistence type="predicted"/>
<protein>
    <submittedName>
        <fullName evidence="2">Uncharacterized protein</fullName>
    </submittedName>
</protein>
<keyword evidence="3" id="KW-1185">Reference proteome</keyword>
<evidence type="ECO:0000256" key="1">
    <source>
        <dbReference type="SAM" id="MobiDB-lite"/>
    </source>
</evidence>
<accession>A0A4V2JSY9</accession>